<name>A0A5C7F611_9BACT</name>
<dbReference type="EMBL" id="VOXD01000046">
    <property type="protein sequence ID" value="TXF85443.1"/>
    <property type="molecule type" value="Genomic_DNA"/>
</dbReference>
<evidence type="ECO:0000313" key="3">
    <source>
        <dbReference type="EMBL" id="TXF85443.1"/>
    </source>
</evidence>
<feature type="domain" description="AMP-dependent synthetase/ligase" evidence="1">
    <location>
        <begin position="8"/>
        <end position="362"/>
    </location>
</feature>
<accession>A0A5C7F611</accession>
<dbReference type="InterPro" id="IPR042099">
    <property type="entry name" value="ANL_N_sf"/>
</dbReference>
<keyword evidence="4" id="KW-1185">Reference proteome</keyword>
<dbReference type="InterPro" id="IPR020845">
    <property type="entry name" value="AMP-binding_CS"/>
</dbReference>
<dbReference type="GO" id="GO:0005737">
    <property type="term" value="C:cytoplasm"/>
    <property type="evidence" value="ECO:0007669"/>
    <property type="project" value="TreeGrafter"/>
</dbReference>
<sequence>MNGLAGNFAETALRYPNQVALESKAEGKLTYRELDLRVCEFSDVLEGYGVTAGDRVALVLPKSQFKVVVILSVIRLGAAYVPLDVAAPFSRNKFVIAEAKPKLILAAPGLLGTLDGVWDEEPIIPDEGEEFVALIAADDAARDELPGLAYILFTSGSTGKPKGVAISEAAALAFVSWASAEFNLRPTDSVASVVPFHFDLSIFDLHATLTSGARLVLISEAATKNPRLLAGELAELGASFLYTTPTSLRLLVSHGKCETHNLTGLRQVLYAGEAYPVADLVRLMETLPEAEIANLYGPTETNVVTFHRLRGVPEPGQQKNIPIGRACPYARLLLWDDGPVNQVPDAEGELLVAGDSLAVGYLDPEATSRAFISYNDERFYHTGDLVWVDDQENLIFLGRKDRMVKRRGYRIEPAEIEAALQLHPAVSRAAITTGTAKDGGVKLVAHYEVTSGEPAPTKLDLMAYCREHLPLYMVPDGFRQEVELPRTSSQKTDYATLQAAVDEE</sequence>
<reference evidence="3 4" key="1">
    <citation type="submission" date="2019-08" db="EMBL/GenBank/DDBJ databases">
        <title>Lewinella sp. strain SSH13 Genome sequencing and assembly.</title>
        <authorList>
            <person name="Kim I."/>
        </authorList>
    </citation>
    <scope>NUCLEOTIDE SEQUENCE [LARGE SCALE GENOMIC DNA]</scope>
    <source>
        <strain evidence="3 4">SSH13</strain>
    </source>
</reference>
<dbReference type="InterPro" id="IPR000873">
    <property type="entry name" value="AMP-dep_synth/lig_dom"/>
</dbReference>
<dbReference type="Pfam" id="PF13193">
    <property type="entry name" value="AMP-binding_C"/>
    <property type="match status" value="1"/>
</dbReference>
<dbReference type="RefSeq" id="WP_147932652.1">
    <property type="nucleotide sequence ID" value="NZ_VOXD01000046.1"/>
</dbReference>
<dbReference type="PANTHER" id="PTHR45527:SF1">
    <property type="entry name" value="FATTY ACID SYNTHASE"/>
    <property type="match status" value="1"/>
</dbReference>
<dbReference type="NCBIfam" id="TIGR01733">
    <property type="entry name" value="AA-adenyl-dom"/>
    <property type="match status" value="1"/>
</dbReference>
<evidence type="ECO:0000259" key="1">
    <source>
        <dbReference type="Pfam" id="PF00501"/>
    </source>
</evidence>
<organism evidence="3 4">
    <name type="scientific">Neolewinella aurantiaca</name>
    <dbReference type="NCBI Taxonomy" id="2602767"/>
    <lineage>
        <taxon>Bacteria</taxon>
        <taxon>Pseudomonadati</taxon>
        <taxon>Bacteroidota</taxon>
        <taxon>Saprospiria</taxon>
        <taxon>Saprospirales</taxon>
        <taxon>Lewinellaceae</taxon>
        <taxon>Neolewinella</taxon>
    </lineage>
</organism>
<dbReference type="InterPro" id="IPR010071">
    <property type="entry name" value="AA_adenyl_dom"/>
</dbReference>
<dbReference type="Pfam" id="PF00501">
    <property type="entry name" value="AMP-binding"/>
    <property type="match status" value="1"/>
</dbReference>
<dbReference type="GO" id="GO:0043041">
    <property type="term" value="P:amino acid activation for nonribosomal peptide biosynthetic process"/>
    <property type="evidence" value="ECO:0007669"/>
    <property type="project" value="TreeGrafter"/>
</dbReference>
<dbReference type="Gene3D" id="3.30.300.30">
    <property type="match status" value="1"/>
</dbReference>
<protein>
    <submittedName>
        <fullName evidence="3">Amino acid adenylation domain-containing protein</fullName>
    </submittedName>
</protein>
<dbReference type="InterPro" id="IPR025110">
    <property type="entry name" value="AMP-bd_C"/>
</dbReference>
<evidence type="ECO:0000259" key="2">
    <source>
        <dbReference type="Pfam" id="PF13193"/>
    </source>
</evidence>
<proteinExistence type="predicted"/>
<dbReference type="GO" id="GO:0031177">
    <property type="term" value="F:phosphopantetheine binding"/>
    <property type="evidence" value="ECO:0007669"/>
    <property type="project" value="TreeGrafter"/>
</dbReference>
<dbReference type="PANTHER" id="PTHR45527">
    <property type="entry name" value="NONRIBOSOMAL PEPTIDE SYNTHETASE"/>
    <property type="match status" value="1"/>
</dbReference>
<evidence type="ECO:0000313" key="4">
    <source>
        <dbReference type="Proteomes" id="UP000321907"/>
    </source>
</evidence>
<dbReference type="GO" id="GO:0044550">
    <property type="term" value="P:secondary metabolite biosynthetic process"/>
    <property type="evidence" value="ECO:0007669"/>
    <property type="project" value="TreeGrafter"/>
</dbReference>
<dbReference type="OrthoDB" id="4317020at2"/>
<feature type="domain" description="AMP-binding enzyme C-terminal" evidence="2">
    <location>
        <begin position="415"/>
        <end position="491"/>
    </location>
</feature>
<dbReference type="InterPro" id="IPR045851">
    <property type="entry name" value="AMP-bd_C_sf"/>
</dbReference>
<dbReference type="CDD" id="cd05930">
    <property type="entry name" value="A_NRPS"/>
    <property type="match status" value="1"/>
</dbReference>
<comment type="caution">
    <text evidence="3">The sequence shown here is derived from an EMBL/GenBank/DDBJ whole genome shotgun (WGS) entry which is preliminary data.</text>
</comment>
<gene>
    <name evidence="3" type="ORF">FUA23_20510</name>
</gene>
<dbReference type="Gene3D" id="3.40.50.12780">
    <property type="entry name" value="N-terminal domain of ligase-like"/>
    <property type="match status" value="1"/>
</dbReference>
<dbReference type="SUPFAM" id="SSF56801">
    <property type="entry name" value="Acetyl-CoA synthetase-like"/>
    <property type="match status" value="1"/>
</dbReference>
<dbReference type="PROSITE" id="PS00455">
    <property type="entry name" value="AMP_BINDING"/>
    <property type="match status" value="1"/>
</dbReference>
<dbReference type="Proteomes" id="UP000321907">
    <property type="component" value="Unassembled WGS sequence"/>
</dbReference>
<dbReference type="AlphaFoldDB" id="A0A5C7F611"/>